<dbReference type="HOGENOM" id="CLU_037123_1_2_3"/>
<comment type="cofactor">
    <cofactor evidence="14 16">
        <name>Zn(2+)</name>
        <dbReference type="ChEBI" id="CHEBI:29105"/>
    </cofactor>
    <text evidence="14 16">Binds 1 zinc ion per subunit.</text>
</comment>
<dbReference type="InterPro" id="IPR000644">
    <property type="entry name" value="CBS_dom"/>
</dbReference>
<dbReference type="GO" id="GO:0046872">
    <property type="term" value="F:metal ion binding"/>
    <property type="evidence" value="ECO:0007669"/>
    <property type="project" value="UniProtKB-UniRule"/>
</dbReference>
<dbReference type="CDD" id="cd04639">
    <property type="entry name" value="CBS_pair_peptidase_M50"/>
    <property type="match status" value="1"/>
</dbReference>
<evidence type="ECO:0000256" key="12">
    <source>
        <dbReference type="ARBA" id="ARBA00023122"/>
    </source>
</evidence>
<dbReference type="CDD" id="cd06164">
    <property type="entry name" value="S2P-M50_SpoIVFB_CBS"/>
    <property type="match status" value="1"/>
</dbReference>
<keyword evidence="6 14" id="KW-0479">Metal-binding</keyword>
<dbReference type="Gene3D" id="3.10.580.10">
    <property type="entry name" value="CBS-domain"/>
    <property type="match status" value="1"/>
</dbReference>
<proteinExistence type="inferred from homology"/>
<keyword evidence="8 14" id="KW-0378">Hydrolase</keyword>
<comment type="similarity">
    <text evidence="2 14">Belongs to the peptidase M50B family.</text>
</comment>
<evidence type="ECO:0000256" key="11">
    <source>
        <dbReference type="ARBA" id="ARBA00023049"/>
    </source>
</evidence>
<dbReference type="SMART" id="SM00116">
    <property type="entry name" value="CBS"/>
    <property type="match status" value="2"/>
</dbReference>
<keyword evidence="5 14" id="KW-0812">Transmembrane</keyword>
<keyword evidence="13 14" id="KW-0472">Membrane</keyword>
<gene>
    <name evidence="19" type="ordered locus">AM1_5048</name>
</gene>
<evidence type="ECO:0000256" key="5">
    <source>
        <dbReference type="ARBA" id="ARBA00022692"/>
    </source>
</evidence>
<dbReference type="PIRSF" id="PIRSF006404">
    <property type="entry name" value="UCP006404_Pept_M50_CBS"/>
    <property type="match status" value="1"/>
</dbReference>
<organism evidence="19 20">
    <name type="scientific">Acaryochloris marina (strain MBIC 11017)</name>
    <dbReference type="NCBI Taxonomy" id="329726"/>
    <lineage>
        <taxon>Bacteria</taxon>
        <taxon>Bacillati</taxon>
        <taxon>Cyanobacteriota</taxon>
        <taxon>Cyanophyceae</taxon>
        <taxon>Acaryochloridales</taxon>
        <taxon>Acaryochloridaceae</taxon>
        <taxon>Acaryochloris</taxon>
    </lineage>
</organism>
<evidence type="ECO:0000256" key="13">
    <source>
        <dbReference type="ARBA" id="ARBA00023136"/>
    </source>
</evidence>
<keyword evidence="10 14" id="KW-1133">Transmembrane helix</keyword>
<feature type="binding site" evidence="16">
    <location>
        <position position="70"/>
    </location>
    <ligand>
        <name>Zn(2+)</name>
        <dbReference type="ChEBI" id="CHEBI:29105"/>
        <note>catalytic</note>
    </ligand>
</feature>
<keyword evidence="20" id="KW-1185">Reference proteome</keyword>
<evidence type="ECO:0000256" key="9">
    <source>
        <dbReference type="ARBA" id="ARBA00022833"/>
    </source>
</evidence>
<keyword evidence="12 17" id="KW-0129">CBS domain</keyword>
<dbReference type="Pfam" id="PF02163">
    <property type="entry name" value="Peptidase_M50"/>
    <property type="match status" value="2"/>
</dbReference>
<feature type="active site" evidence="15">
    <location>
        <position position="67"/>
    </location>
</feature>
<dbReference type="InterPro" id="IPR016483">
    <property type="entry name" value="UCP006404_Pept_M50_CBS"/>
</dbReference>
<feature type="domain" description="CBS" evidence="18">
    <location>
        <begin position="305"/>
        <end position="363"/>
    </location>
</feature>
<dbReference type="PANTHER" id="PTHR39188:SF3">
    <property type="entry name" value="STAGE IV SPORULATION PROTEIN FB"/>
    <property type="match status" value="1"/>
</dbReference>
<feature type="transmembrane region" description="Helical" evidence="14">
    <location>
        <begin position="7"/>
        <end position="31"/>
    </location>
</feature>
<evidence type="ECO:0000256" key="15">
    <source>
        <dbReference type="PIRSR" id="PIRSR006404-1"/>
    </source>
</evidence>
<evidence type="ECO:0000259" key="18">
    <source>
        <dbReference type="PROSITE" id="PS51371"/>
    </source>
</evidence>
<dbReference type="InterPro" id="IPR046342">
    <property type="entry name" value="CBS_dom_sf"/>
</dbReference>
<dbReference type="eggNOG" id="COG1994">
    <property type="taxonomic scope" value="Bacteria"/>
</dbReference>
<dbReference type="EMBL" id="CP000828">
    <property type="protein sequence ID" value="ABW30014.1"/>
    <property type="molecule type" value="Genomic_DNA"/>
</dbReference>
<feature type="binding site" evidence="16">
    <location>
        <position position="161"/>
    </location>
    <ligand>
        <name>Zn(2+)</name>
        <dbReference type="ChEBI" id="CHEBI:29105"/>
        <note>catalytic</note>
    </ligand>
</feature>
<evidence type="ECO:0000256" key="17">
    <source>
        <dbReference type="PROSITE-ProRule" id="PRU00703"/>
    </source>
</evidence>
<dbReference type="GO" id="GO:0005886">
    <property type="term" value="C:plasma membrane"/>
    <property type="evidence" value="ECO:0007669"/>
    <property type="project" value="UniProtKB-SubCell"/>
</dbReference>
<reference evidence="19 20" key="1">
    <citation type="journal article" date="2008" name="Proc. Natl. Acad. Sci. U.S.A.">
        <title>Niche adaptation and genome expansion in the chlorophyll d-producing cyanobacterium Acaryochloris marina.</title>
        <authorList>
            <person name="Swingley W.D."/>
            <person name="Chen M."/>
            <person name="Cheung P.C."/>
            <person name="Conrad A.L."/>
            <person name="Dejesa L.C."/>
            <person name="Hao J."/>
            <person name="Honchak B.M."/>
            <person name="Karbach L.E."/>
            <person name="Kurdoglu A."/>
            <person name="Lahiri S."/>
            <person name="Mastrian S.D."/>
            <person name="Miyashita H."/>
            <person name="Page L."/>
            <person name="Ramakrishna P."/>
            <person name="Satoh S."/>
            <person name="Sattley W.M."/>
            <person name="Shimada Y."/>
            <person name="Taylor H.L."/>
            <person name="Tomo T."/>
            <person name="Tsuchiya T."/>
            <person name="Wang Z.T."/>
            <person name="Raymond J."/>
            <person name="Mimuro M."/>
            <person name="Blankenship R.E."/>
            <person name="Touchman J.W."/>
        </authorList>
    </citation>
    <scope>NUCLEOTIDE SEQUENCE [LARGE SCALE GENOMIC DNA]</scope>
    <source>
        <strain evidence="20">MBIC 11017</strain>
    </source>
</reference>
<dbReference type="OrthoDB" id="166377at2"/>
<keyword evidence="11 14" id="KW-0482">Metalloprotease</keyword>
<dbReference type="eggNOG" id="COG0517">
    <property type="taxonomic scope" value="Bacteria"/>
</dbReference>
<dbReference type="AlphaFoldDB" id="B0C602"/>
<evidence type="ECO:0000313" key="20">
    <source>
        <dbReference type="Proteomes" id="UP000000268"/>
    </source>
</evidence>
<keyword evidence="9 14" id="KW-0862">Zinc</keyword>
<sequence length="364" mass="39049">MNGNFRLGSLFGIPFYLNASWFLVLLFFSWTYGNGLAAQFPNLMGIAPWLLGLGTAILLFSSVLAHELGHSLVAMQQGIEVKSITLFLFGGLASLEEESKTPFGAFAIAIAGPAVSVLLWALLSYGSMSLPSGPIAAIVGFLATINLFLALFNMIPGLPLDGGNVLKAAVWKITGNRYRGIRIAARAGQVVGGVAIASGILSLSVWNALIGWFLYQNAGRAFQSSQLQEELSRYTAADVVIEGEFVIGLHDSLRQLANQAIPYQGKVSRFLVVDEQGQLVGSVNLEDLNSVATMQWPQVSVKELLQPTVLPPVVQSTQSLLDIVALLDREKLQTLAVVKESGALVGLLEKAAIRRLLQQRVATA</sequence>
<evidence type="ECO:0000256" key="8">
    <source>
        <dbReference type="ARBA" id="ARBA00022801"/>
    </source>
</evidence>
<feature type="transmembrane region" description="Helical" evidence="14">
    <location>
        <begin position="194"/>
        <end position="215"/>
    </location>
</feature>
<comment type="subcellular location">
    <subcellularLocation>
        <location evidence="1 14">Cell membrane</location>
        <topology evidence="1 14">Multi-pass membrane protein</topology>
    </subcellularLocation>
</comment>
<dbReference type="GO" id="GO:0008237">
    <property type="term" value="F:metallopeptidase activity"/>
    <property type="evidence" value="ECO:0007669"/>
    <property type="project" value="UniProtKB-UniRule"/>
</dbReference>
<evidence type="ECO:0000313" key="19">
    <source>
        <dbReference type="EMBL" id="ABW30014.1"/>
    </source>
</evidence>
<dbReference type="PROSITE" id="PS51371">
    <property type="entry name" value="CBS"/>
    <property type="match status" value="1"/>
</dbReference>
<evidence type="ECO:0000256" key="6">
    <source>
        <dbReference type="ARBA" id="ARBA00022723"/>
    </source>
</evidence>
<evidence type="ECO:0000256" key="3">
    <source>
        <dbReference type="ARBA" id="ARBA00022475"/>
    </source>
</evidence>
<feature type="transmembrane region" description="Helical" evidence="14">
    <location>
        <begin position="135"/>
        <end position="155"/>
    </location>
</feature>
<name>B0C602_ACAM1</name>
<evidence type="ECO:0000256" key="16">
    <source>
        <dbReference type="PIRSR" id="PIRSR006404-2"/>
    </source>
</evidence>
<evidence type="ECO:0000256" key="4">
    <source>
        <dbReference type="ARBA" id="ARBA00022670"/>
    </source>
</evidence>
<dbReference type="PANTHER" id="PTHR39188">
    <property type="entry name" value="MEMBRANE-ASSOCIATED ZINC METALLOPROTEASE M50B"/>
    <property type="match status" value="1"/>
</dbReference>
<evidence type="ECO:0000256" key="2">
    <source>
        <dbReference type="ARBA" id="ARBA00007931"/>
    </source>
</evidence>
<dbReference type="SUPFAM" id="SSF54631">
    <property type="entry name" value="CBS-domain pair"/>
    <property type="match status" value="1"/>
</dbReference>
<evidence type="ECO:0000256" key="10">
    <source>
        <dbReference type="ARBA" id="ARBA00022989"/>
    </source>
</evidence>
<dbReference type="InterPro" id="IPR008915">
    <property type="entry name" value="Peptidase_M50"/>
</dbReference>
<feature type="binding site" evidence="16">
    <location>
        <position position="66"/>
    </location>
    <ligand>
        <name>Zn(2+)</name>
        <dbReference type="ChEBI" id="CHEBI:29105"/>
        <note>catalytic</note>
    </ligand>
</feature>
<evidence type="ECO:0000256" key="14">
    <source>
        <dbReference type="PIRNR" id="PIRNR006404"/>
    </source>
</evidence>
<protein>
    <recommendedName>
        <fullName evidence="14">Zinc metalloprotease</fullName>
    </recommendedName>
</protein>
<keyword evidence="3 14" id="KW-1003">Cell membrane</keyword>
<feature type="transmembrane region" description="Helical" evidence="14">
    <location>
        <begin position="101"/>
        <end position="123"/>
    </location>
</feature>
<dbReference type="RefSeq" id="WP_012165285.1">
    <property type="nucleotide sequence ID" value="NC_009925.1"/>
</dbReference>
<evidence type="ECO:0000256" key="7">
    <source>
        <dbReference type="ARBA" id="ARBA00022737"/>
    </source>
</evidence>
<keyword evidence="7" id="KW-0677">Repeat</keyword>
<dbReference type="KEGG" id="amr:AM1_5048"/>
<evidence type="ECO:0000256" key="1">
    <source>
        <dbReference type="ARBA" id="ARBA00004651"/>
    </source>
</evidence>
<accession>B0C602</accession>
<dbReference type="Pfam" id="PF00571">
    <property type="entry name" value="CBS"/>
    <property type="match status" value="1"/>
</dbReference>
<dbReference type="GO" id="GO:0006508">
    <property type="term" value="P:proteolysis"/>
    <property type="evidence" value="ECO:0007669"/>
    <property type="project" value="UniProtKB-KW"/>
</dbReference>
<feature type="transmembrane region" description="Helical" evidence="14">
    <location>
        <begin position="43"/>
        <end position="65"/>
    </location>
</feature>
<dbReference type="Proteomes" id="UP000000268">
    <property type="component" value="Chromosome"/>
</dbReference>
<keyword evidence="4 14" id="KW-0645">Protease</keyword>